<accession>A0A7J8R227</accession>
<organism evidence="2 3">
    <name type="scientific">Gossypium davidsonii</name>
    <name type="common">Davidson's cotton</name>
    <name type="synonym">Gossypium klotzschianum subsp. davidsonii</name>
    <dbReference type="NCBI Taxonomy" id="34287"/>
    <lineage>
        <taxon>Eukaryota</taxon>
        <taxon>Viridiplantae</taxon>
        <taxon>Streptophyta</taxon>
        <taxon>Embryophyta</taxon>
        <taxon>Tracheophyta</taxon>
        <taxon>Spermatophyta</taxon>
        <taxon>Magnoliopsida</taxon>
        <taxon>eudicotyledons</taxon>
        <taxon>Gunneridae</taxon>
        <taxon>Pentapetalae</taxon>
        <taxon>rosids</taxon>
        <taxon>malvids</taxon>
        <taxon>Malvales</taxon>
        <taxon>Malvaceae</taxon>
        <taxon>Malvoideae</taxon>
        <taxon>Gossypium</taxon>
    </lineage>
</organism>
<name>A0A7J8R227_GOSDV</name>
<dbReference type="PANTHER" id="PTHR47074:SF61">
    <property type="entry name" value="RNASE H TYPE-1 DOMAIN-CONTAINING PROTEIN"/>
    <property type="match status" value="1"/>
</dbReference>
<protein>
    <recommendedName>
        <fullName evidence="1">RNase H type-1 domain-containing protein</fullName>
    </recommendedName>
</protein>
<keyword evidence="3" id="KW-1185">Reference proteome</keyword>
<gene>
    <name evidence="2" type="ORF">Godav_019909</name>
</gene>
<dbReference type="PANTHER" id="PTHR47074">
    <property type="entry name" value="BNAC02G40300D PROTEIN"/>
    <property type="match status" value="1"/>
</dbReference>
<feature type="domain" description="RNase H type-1" evidence="1">
    <location>
        <begin position="131"/>
        <end position="232"/>
    </location>
</feature>
<dbReference type="Proteomes" id="UP000593561">
    <property type="component" value="Unassembled WGS sequence"/>
</dbReference>
<dbReference type="InterPro" id="IPR002156">
    <property type="entry name" value="RNaseH_domain"/>
</dbReference>
<dbReference type="InterPro" id="IPR052929">
    <property type="entry name" value="RNase_H-like_EbsB-rel"/>
</dbReference>
<dbReference type="Pfam" id="PF13456">
    <property type="entry name" value="RVT_3"/>
    <property type="match status" value="1"/>
</dbReference>
<reference evidence="2 3" key="1">
    <citation type="journal article" date="2019" name="Genome Biol. Evol.">
        <title>Insights into the evolution of the New World diploid cottons (Gossypium, subgenus Houzingenia) based on genome sequencing.</title>
        <authorList>
            <person name="Grover C.E."/>
            <person name="Arick M.A. 2nd"/>
            <person name="Thrash A."/>
            <person name="Conover J.L."/>
            <person name="Sanders W.S."/>
            <person name="Peterson D.G."/>
            <person name="Frelichowski J.E."/>
            <person name="Scheffler J.A."/>
            <person name="Scheffler B.E."/>
            <person name="Wendel J.F."/>
        </authorList>
    </citation>
    <scope>NUCLEOTIDE SEQUENCE [LARGE SCALE GENOMIC DNA]</scope>
    <source>
        <strain evidence="2">27</strain>
        <tissue evidence="2">Leaf</tissue>
    </source>
</reference>
<evidence type="ECO:0000313" key="2">
    <source>
        <dbReference type="EMBL" id="MBA0607633.1"/>
    </source>
</evidence>
<evidence type="ECO:0000313" key="3">
    <source>
        <dbReference type="Proteomes" id="UP000593561"/>
    </source>
</evidence>
<comment type="caution">
    <text evidence="2">The sequence shown here is derived from an EMBL/GenBank/DDBJ whole genome shotgun (WGS) entry which is preliminary data.</text>
</comment>
<dbReference type="EMBL" id="JABFAC010000002">
    <property type="protein sequence ID" value="MBA0607633.1"/>
    <property type="molecule type" value="Genomic_DNA"/>
</dbReference>
<proteinExistence type="predicted"/>
<sequence>MQKRILRILLAKVQHDDFVVWRGEHSGKFSIRSAYKLLQVVSALDVRRVWKIGTMIFEIALYYKMFGGALWAIWLDRNKTVNEKQTKTGRKIANDLLCCLVEIDKSELDGPTRMSANDQWIPTHGKLIEVNFDEAFDKDCLQSCSRRVARNAGGWVLVSRTILHENVASAFAVEALACSWAVQTSMEMGWSDLIFEGDSLSVINKCRINSLNKSEIGAYIRNIQQISKKFRKEQTYMEVGVSRFGRRRMKDD</sequence>
<dbReference type="GO" id="GO:0004523">
    <property type="term" value="F:RNA-DNA hybrid ribonuclease activity"/>
    <property type="evidence" value="ECO:0007669"/>
    <property type="project" value="InterPro"/>
</dbReference>
<evidence type="ECO:0000259" key="1">
    <source>
        <dbReference type="Pfam" id="PF13456"/>
    </source>
</evidence>
<dbReference type="AlphaFoldDB" id="A0A7J8R227"/>
<dbReference type="GO" id="GO:0003676">
    <property type="term" value="F:nucleic acid binding"/>
    <property type="evidence" value="ECO:0007669"/>
    <property type="project" value="InterPro"/>
</dbReference>